<gene>
    <name evidence="3" type="primary">E7A</name>
    <name evidence="3" type="ORF">AOT99_gpE7A</name>
</gene>
<dbReference type="Proteomes" id="UP000207650">
    <property type="component" value="Segment"/>
</dbReference>
<name>A0A109QA91_9GAMA</name>
<dbReference type="Gene3D" id="3.10.100.10">
    <property type="entry name" value="Mannose-Binding Protein A, subunit A"/>
    <property type="match status" value="1"/>
</dbReference>
<dbReference type="Pfam" id="PF00059">
    <property type="entry name" value="Lectin_C"/>
    <property type="match status" value="1"/>
</dbReference>
<sequence>MAEHISVYKIVLLISSLTIAITCMTLSVSSIVTLYTSGVTLGTFIMTHHQEIGAVYEKPEEIDWDNVAFTKLSERHYMPSRHRTPKLYTNVEKYKAKCSNCSRETATIALPNRCFSFTKEKHNFMECFEVCQKQNQCYQFANPGNDIEFIRGVMNDSTTYWVGIFKTGSSNEWTDLKGYTNITVHDIFNSYCAYIGRYTEIPWSAYFCDSPRPCLCGGSVSITTYNPPTVTGHQ</sequence>
<feature type="transmembrane region" description="Helical" evidence="1">
    <location>
        <begin position="12"/>
        <end position="35"/>
    </location>
</feature>
<keyword evidence="1" id="KW-1133">Transmembrane helix</keyword>
<keyword evidence="3" id="KW-0261">Viral envelope protein</keyword>
<dbReference type="EMBL" id="KU220026">
    <property type="protein sequence ID" value="AMA67406.1"/>
    <property type="molecule type" value="Genomic_DNA"/>
</dbReference>
<keyword evidence="3" id="KW-0946">Virion</keyword>
<reference evidence="3 4" key="1">
    <citation type="journal article" date="2016" name="MSphere">
        <title>Isolation and Characterization of a Novel Gammaherpesvirus from a Microbat Cell Line.</title>
        <authorList>
            <person name="Shabman R.S."/>
            <person name="Shrivastava S."/>
            <person name="Tsibane T."/>
            <person name="Attie O."/>
            <person name="Jayaprakash A."/>
            <person name="Mire C.E."/>
            <person name="Dilley K.E."/>
            <person name="Puri V."/>
            <person name="Stockwell T.B."/>
            <person name="Geisbert T.W."/>
            <person name="Sachidanandam R."/>
            <person name="Basler C.F."/>
        </authorList>
    </citation>
    <scope>NUCLEOTIDE SEQUENCE [LARGE SCALE GENOMIC DNA]</scope>
    <source>
        <strain evidence="3 4">My-HV8/Myotis velifer incautus/USA/FCGHV/2011</strain>
    </source>
</reference>
<keyword evidence="1" id="KW-0472">Membrane</keyword>
<proteinExistence type="predicted"/>
<accession>A0A109QA91</accession>
<dbReference type="GO" id="GO:0019031">
    <property type="term" value="C:viral envelope"/>
    <property type="evidence" value="ECO:0007669"/>
    <property type="project" value="UniProtKB-KW"/>
</dbReference>
<dbReference type="InterPro" id="IPR016187">
    <property type="entry name" value="CTDL_fold"/>
</dbReference>
<dbReference type="PROSITE" id="PS50041">
    <property type="entry name" value="C_TYPE_LECTIN_2"/>
    <property type="match status" value="1"/>
</dbReference>
<feature type="domain" description="C-type lectin" evidence="2">
    <location>
        <begin position="110"/>
        <end position="217"/>
    </location>
</feature>
<evidence type="ECO:0000259" key="2">
    <source>
        <dbReference type="PROSITE" id="PS50041"/>
    </source>
</evidence>
<dbReference type="CDD" id="cd00037">
    <property type="entry name" value="CLECT"/>
    <property type="match status" value="1"/>
</dbReference>
<dbReference type="InterPro" id="IPR001304">
    <property type="entry name" value="C-type_lectin-like"/>
</dbReference>
<keyword evidence="4" id="KW-1185">Reference proteome</keyword>
<protein>
    <submittedName>
        <fullName evidence="3">Envelope glycoprotein 42</fullName>
    </submittedName>
</protein>
<evidence type="ECO:0000256" key="1">
    <source>
        <dbReference type="SAM" id="Phobius"/>
    </source>
</evidence>
<evidence type="ECO:0000313" key="3">
    <source>
        <dbReference type="EMBL" id="AMA67406.1"/>
    </source>
</evidence>
<dbReference type="InterPro" id="IPR016186">
    <property type="entry name" value="C-type_lectin-like/link_sf"/>
</dbReference>
<dbReference type="KEGG" id="vg:26836968"/>
<dbReference type="SUPFAM" id="SSF56436">
    <property type="entry name" value="C-type lectin-like"/>
    <property type="match status" value="1"/>
</dbReference>
<dbReference type="OrthoDB" id="25929at10239"/>
<organism evidence="3 4">
    <name type="scientific">Vespertilionid gammaherpesvirus 1</name>
    <dbReference type="NCBI Taxonomy" id="2560830"/>
    <lineage>
        <taxon>Viruses</taxon>
        <taxon>Duplodnaviria</taxon>
        <taxon>Heunggongvirae</taxon>
        <taxon>Peploviricota</taxon>
        <taxon>Herviviricetes</taxon>
        <taxon>Herpesvirales</taxon>
        <taxon>Orthoherpesviridae</taxon>
        <taxon>Gammaherpesvirinae</taxon>
        <taxon>Percavirus</taxon>
        <taxon>Percavirus vespertilionidgamma1</taxon>
    </lineage>
</organism>
<keyword evidence="1" id="KW-0812">Transmembrane</keyword>
<evidence type="ECO:0000313" key="4">
    <source>
        <dbReference type="Proteomes" id="UP000207650"/>
    </source>
</evidence>